<dbReference type="EMBL" id="CP029494">
    <property type="protein sequence ID" value="AWN24451.1"/>
    <property type="molecule type" value="Genomic_DNA"/>
</dbReference>
<proteinExistence type="predicted"/>
<organism evidence="1 2">
    <name type="scientific">Deinococcus irradiatisoli</name>
    <dbReference type="NCBI Taxonomy" id="2202254"/>
    <lineage>
        <taxon>Bacteria</taxon>
        <taxon>Thermotogati</taxon>
        <taxon>Deinococcota</taxon>
        <taxon>Deinococci</taxon>
        <taxon>Deinococcales</taxon>
        <taxon>Deinococcaceae</taxon>
        <taxon>Deinococcus</taxon>
    </lineage>
</organism>
<sequence length="92" mass="10288">MSVSWRGLEARVPLDDLPAFHRAFLSWRGVAGAEEMPLRRVQQRVEAELNRWVQSGEAAREGEDLRVRRAALNGFEAARPWLDGAAPGAHPD</sequence>
<dbReference type="AlphaFoldDB" id="A0A2Z3JLN2"/>
<name>A0A2Z3JLN2_9DEIO</name>
<dbReference type="OrthoDB" id="71110at2"/>
<gene>
    <name evidence="1" type="ORF">DKM44_03555</name>
</gene>
<keyword evidence="2" id="KW-1185">Reference proteome</keyword>
<accession>A0A2Z3JLN2</accession>
<dbReference type="KEGG" id="dez:DKM44_03555"/>
<reference evidence="1 2" key="1">
    <citation type="submission" date="2018-05" db="EMBL/GenBank/DDBJ databases">
        <title>Complete Genome Sequence of Deinococcus sp. strain 17bor-2.</title>
        <authorList>
            <person name="Srinivasan S."/>
        </authorList>
    </citation>
    <scope>NUCLEOTIDE SEQUENCE [LARGE SCALE GENOMIC DNA]</scope>
    <source>
        <strain evidence="1 2">17bor-2</strain>
    </source>
</reference>
<dbReference type="Proteomes" id="UP000245368">
    <property type="component" value="Chromosome"/>
</dbReference>
<protein>
    <submittedName>
        <fullName evidence="1">Uncharacterized protein</fullName>
    </submittedName>
</protein>
<evidence type="ECO:0000313" key="2">
    <source>
        <dbReference type="Proteomes" id="UP000245368"/>
    </source>
</evidence>
<evidence type="ECO:0000313" key="1">
    <source>
        <dbReference type="EMBL" id="AWN24451.1"/>
    </source>
</evidence>